<accession>Q8GE25</accession>
<organism evidence="14">
    <name type="scientific">Heliobacterium mobile</name>
    <name type="common">Heliobacillus mobilis</name>
    <dbReference type="NCBI Taxonomy" id="28064"/>
    <lineage>
        <taxon>Bacteria</taxon>
        <taxon>Bacillati</taxon>
        <taxon>Bacillota</taxon>
        <taxon>Clostridia</taxon>
        <taxon>Eubacteriales</taxon>
        <taxon>Heliobacteriaceae</taxon>
        <taxon>Heliobacterium</taxon>
    </lineage>
</organism>
<comment type="similarity">
    <text evidence="2 12">Belongs to the SecY/SEC61-alpha family.</text>
</comment>
<evidence type="ECO:0000256" key="5">
    <source>
        <dbReference type="ARBA" id="ARBA00022927"/>
    </source>
</evidence>
<feature type="transmembrane region" description="Helical" evidence="13">
    <location>
        <begin position="78"/>
        <end position="98"/>
    </location>
</feature>
<dbReference type="OrthoDB" id="9809248at2"/>
<protein>
    <recommendedName>
        <fullName evidence="9 10">Protein translocase subunit SecY</fullName>
    </recommendedName>
</protein>
<comment type="subcellular location">
    <subcellularLocation>
        <location evidence="1 11">Membrane</location>
        <topology evidence="1 11">Multi-pass membrane protein</topology>
    </subcellularLocation>
</comment>
<evidence type="ECO:0000313" key="16">
    <source>
        <dbReference type="Proteomes" id="UP000430670"/>
    </source>
</evidence>
<evidence type="ECO:0000256" key="11">
    <source>
        <dbReference type="RuleBase" id="RU003484"/>
    </source>
</evidence>
<dbReference type="PROSITE" id="PS00755">
    <property type="entry name" value="SECY_1"/>
    <property type="match status" value="1"/>
</dbReference>
<keyword evidence="7 11" id="KW-0811">Translocation</keyword>
<evidence type="ECO:0000313" key="15">
    <source>
        <dbReference type="EMBL" id="MTV49461.1"/>
    </source>
</evidence>
<dbReference type="InterPro" id="IPR002208">
    <property type="entry name" value="SecY/SEC61-alpha"/>
</dbReference>
<keyword evidence="5 11" id="KW-0653">Protein transport</keyword>
<name>Q8GE25_HELMO</name>
<dbReference type="PIRSF" id="PIRSF004557">
    <property type="entry name" value="SecY"/>
    <property type="match status" value="1"/>
</dbReference>
<dbReference type="EMBL" id="WNKU01000011">
    <property type="protein sequence ID" value="MTV49461.1"/>
    <property type="molecule type" value="Genomic_DNA"/>
</dbReference>
<feature type="transmembrane region" description="Helical" evidence="13">
    <location>
        <begin position="264"/>
        <end position="284"/>
    </location>
</feature>
<feature type="transmembrane region" description="Helical" evidence="13">
    <location>
        <begin position="118"/>
        <end position="138"/>
    </location>
</feature>
<dbReference type="FunFam" id="1.10.3370.10:FF:000001">
    <property type="entry name" value="Preprotein translocase subunit SecY"/>
    <property type="match status" value="1"/>
</dbReference>
<dbReference type="InterPro" id="IPR026593">
    <property type="entry name" value="SecY"/>
</dbReference>
<dbReference type="PROSITE" id="PS00756">
    <property type="entry name" value="SECY_2"/>
    <property type="match status" value="1"/>
</dbReference>
<dbReference type="GO" id="GO:0016020">
    <property type="term" value="C:membrane"/>
    <property type="evidence" value="ECO:0007669"/>
    <property type="project" value="UniProtKB-SubCell"/>
</dbReference>
<dbReference type="Gene3D" id="1.10.3370.10">
    <property type="entry name" value="SecY subunit domain"/>
    <property type="match status" value="1"/>
</dbReference>
<evidence type="ECO:0000256" key="4">
    <source>
        <dbReference type="ARBA" id="ARBA00022692"/>
    </source>
</evidence>
<evidence type="ECO:0000313" key="14">
    <source>
        <dbReference type="EMBL" id="AAN87399.1"/>
    </source>
</evidence>
<feature type="non-terminal residue" evidence="14">
    <location>
        <position position="422"/>
    </location>
</feature>
<feature type="transmembrane region" description="Helical" evidence="13">
    <location>
        <begin position="207"/>
        <end position="227"/>
    </location>
</feature>
<dbReference type="NCBIfam" id="TIGR00967">
    <property type="entry name" value="3a0501s007"/>
    <property type="match status" value="1"/>
</dbReference>
<reference evidence="14" key="2">
    <citation type="submission" date="2002-08" db="EMBL/GenBank/DDBJ databases">
        <authorList>
            <person name="Liolios K.G."/>
            <person name="Chu L."/>
            <person name="Ostrovskaya O."/>
            <person name="Mendybaeva N."/>
            <person name="Koukharenko V."/>
            <person name="Gerdes S."/>
            <person name="Kyrpides N."/>
            <person name="Overbeek R."/>
        </authorList>
    </citation>
    <scope>NUCLEOTIDE SEQUENCE</scope>
</reference>
<evidence type="ECO:0000256" key="1">
    <source>
        <dbReference type="ARBA" id="ARBA00004141"/>
    </source>
</evidence>
<evidence type="ECO:0000256" key="10">
    <source>
        <dbReference type="RuleBase" id="RU000537"/>
    </source>
</evidence>
<dbReference type="GO" id="GO:0015031">
    <property type="term" value="P:protein transport"/>
    <property type="evidence" value="ECO:0007669"/>
    <property type="project" value="UniProtKB-KW"/>
</dbReference>
<keyword evidence="6 13" id="KW-1133">Transmembrane helix</keyword>
<dbReference type="PRINTS" id="PR00303">
    <property type="entry name" value="SECYTRNLCASE"/>
</dbReference>
<dbReference type="RefSeq" id="WP_155476561.1">
    <property type="nucleotide sequence ID" value="NZ_WNKU01000011.1"/>
</dbReference>
<reference evidence="14" key="1">
    <citation type="journal article" date="2002" name="Science">
        <title>Whole-genome analysis of photosynthetic prokaryotes.</title>
        <authorList>
            <person name="Raymond J."/>
            <person name="Zhaxybayeva O."/>
            <person name="Gogarten J.P."/>
            <person name="Gerdes S.Y."/>
            <person name="Blankenship R.E."/>
        </authorList>
    </citation>
    <scope>NUCLEOTIDE SEQUENCE</scope>
</reference>
<evidence type="ECO:0000256" key="12">
    <source>
        <dbReference type="RuleBase" id="RU004349"/>
    </source>
</evidence>
<dbReference type="Pfam" id="PF00344">
    <property type="entry name" value="SecY"/>
    <property type="match status" value="1"/>
</dbReference>
<evidence type="ECO:0000256" key="6">
    <source>
        <dbReference type="ARBA" id="ARBA00022989"/>
    </source>
</evidence>
<feature type="transmembrane region" description="Helical" evidence="13">
    <location>
        <begin position="176"/>
        <end position="195"/>
    </location>
</feature>
<dbReference type="PANTHER" id="PTHR10906">
    <property type="entry name" value="SECY/SEC61-ALPHA FAMILY MEMBER"/>
    <property type="match status" value="1"/>
</dbReference>
<dbReference type="InterPro" id="IPR023201">
    <property type="entry name" value="SecY_dom_sf"/>
</dbReference>
<sequence>MSTLVGTLQNAWKISDLRTKIAYTLVMFLIFRIGAHIPVPGINRAAIEQLMNTGSLFGFFDVISGGSFRKFSVFAMSITPYINASIIMQLLTVVIPRLEQLAKEGEDGRRKITEYTRYFTIVLAFIQAIGLSYGLTGAVSNPSIWSYLLIALTLTAGTAFLMWIGERITENGIGNGISLIIFAGIVSRLPSGIMTMVEYVRVGTTNILNAALFVLIAAATIAGIIYINEGQRRIPVNYAKRQVGRRVYGGQNTHIPMRVNMAGVIPVIFASSILAFPTTIAAFFPGSPIGQWFQSYFAFGSFLHSVFYAVLILFFAYFYTAITFNPVEVADNLKKYGGFIPGIRPGKPTADYFGKVMGRITLVGGLFLAVISLLPTFIIKFTGISNIYFGGTALLIVVGVALDTMKQMESNMLMRNYQGFMK</sequence>
<dbReference type="AlphaFoldDB" id="Q8GE25"/>
<dbReference type="InterPro" id="IPR030659">
    <property type="entry name" value="SecY_CS"/>
</dbReference>
<dbReference type="HAMAP" id="MF_01465">
    <property type="entry name" value="SecY"/>
    <property type="match status" value="1"/>
</dbReference>
<evidence type="ECO:0000256" key="13">
    <source>
        <dbReference type="SAM" id="Phobius"/>
    </source>
</evidence>
<keyword evidence="4 11" id="KW-0812">Transmembrane</keyword>
<gene>
    <name evidence="15" type="primary">secY</name>
    <name evidence="15" type="ORF">GJ688_10780</name>
</gene>
<reference evidence="15 16" key="3">
    <citation type="submission" date="2019-11" db="EMBL/GenBank/DDBJ databases">
        <title>Whole-genome sequence of a the green, strictly anaerobic photosynthetic bacterium Heliobacillus mobilis DSM 6151.</title>
        <authorList>
            <person name="Kyndt J.A."/>
            <person name="Meyer T.E."/>
        </authorList>
    </citation>
    <scope>NUCLEOTIDE SEQUENCE [LARGE SCALE GENOMIC DNA]</scope>
    <source>
        <strain evidence="15 16">DSM 6151</strain>
    </source>
</reference>
<evidence type="ECO:0000256" key="9">
    <source>
        <dbReference type="ARBA" id="ARBA00039733"/>
    </source>
</evidence>
<keyword evidence="16" id="KW-1185">Reference proteome</keyword>
<feature type="transmembrane region" description="Helical" evidence="13">
    <location>
        <begin position="387"/>
        <end position="405"/>
    </location>
</feature>
<feature type="transmembrane region" description="Helical" evidence="13">
    <location>
        <begin position="144"/>
        <end position="164"/>
    </location>
</feature>
<feature type="transmembrane region" description="Helical" evidence="13">
    <location>
        <begin position="21"/>
        <end position="39"/>
    </location>
</feature>
<keyword evidence="8 13" id="KW-0472">Membrane</keyword>
<comment type="function">
    <text evidence="10">The central subunit of the protein translocation channel SecYEG. Consists of two halves formed by TMs 1-5 and 6-10. These two domains form a lateral gate at the front which open onto the bilayer between TMs 2 and 7, and are clamped together by SecE at the back. The channel is closed by both a pore ring composed of hydrophobic SecY resides and a short helix (helix 2A) on the extracellular side of the membrane which forms a plug. The plug probably moves laterally to allow the channel to open. The ring and the pore may move independently.</text>
</comment>
<evidence type="ECO:0000256" key="8">
    <source>
        <dbReference type="ARBA" id="ARBA00023136"/>
    </source>
</evidence>
<keyword evidence="3 11" id="KW-0813">Transport</keyword>
<feature type="transmembrane region" description="Helical" evidence="13">
    <location>
        <begin position="296"/>
        <end position="319"/>
    </location>
</feature>
<dbReference type="EMBL" id="AY142795">
    <property type="protein sequence ID" value="AAN87399.1"/>
    <property type="molecule type" value="Genomic_DNA"/>
</dbReference>
<evidence type="ECO:0000256" key="2">
    <source>
        <dbReference type="ARBA" id="ARBA00005751"/>
    </source>
</evidence>
<feature type="transmembrane region" description="Helical" evidence="13">
    <location>
        <begin position="360"/>
        <end position="381"/>
    </location>
</feature>
<dbReference type="Proteomes" id="UP000430670">
    <property type="component" value="Unassembled WGS sequence"/>
</dbReference>
<evidence type="ECO:0000256" key="3">
    <source>
        <dbReference type="ARBA" id="ARBA00022448"/>
    </source>
</evidence>
<evidence type="ECO:0000256" key="7">
    <source>
        <dbReference type="ARBA" id="ARBA00023010"/>
    </source>
</evidence>
<dbReference type="SUPFAM" id="SSF103491">
    <property type="entry name" value="Preprotein translocase SecY subunit"/>
    <property type="match status" value="1"/>
</dbReference>
<proteinExistence type="inferred from homology"/>